<accession>A0AAD1R5E5</accession>
<proteinExistence type="predicted"/>
<sequence>MFLTQSFLTALQDSQVGNITWSNHSPVGICMKSSLFKPRERTWRLNKSLLLEADVSTTIKDLLTQYFIDNADLETTQTVLWEAHKSVIRRRFIAIGANRKKARSEEL</sequence>
<keyword evidence="2" id="KW-1185">Reference proteome</keyword>
<name>A0AAD1R5E5_PELCU</name>
<dbReference type="EMBL" id="OW240912">
    <property type="protein sequence ID" value="CAH2224131.1"/>
    <property type="molecule type" value="Genomic_DNA"/>
</dbReference>
<protein>
    <submittedName>
        <fullName evidence="1">Uncharacterized protein</fullName>
    </submittedName>
</protein>
<organism evidence="1 2">
    <name type="scientific">Pelobates cultripes</name>
    <name type="common">Western spadefoot toad</name>
    <dbReference type="NCBI Taxonomy" id="61616"/>
    <lineage>
        <taxon>Eukaryota</taxon>
        <taxon>Metazoa</taxon>
        <taxon>Chordata</taxon>
        <taxon>Craniata</taxon>
        <taxon>Vertebrata</taxon>
        <taxon>Euteleostomi</taxon>
        <taxon>Amphibia</taxon>
        <taxon>Batrachia</taxon>
        <taxon>Anura</taxon>
        <taxon>Pelobatoidea</taxon>
        <taxon>Pelobatidae</taxon>
        <taxon>Pelobates</taxon>
    </lineage>
</organism>
<dbReference type="Proteomes" id="UP001295444">
    <property type="component" value="Chromosome 01"/>
</dbReference>
<dbReference type="AlphaFoldDB" id="A0AAD1R5E5"/>
<reference evidence="1" key="1">
    <citation type="submission" date="2022-03" db="EMBL/GenBank/DDBJ databases">
        <authorList>
            <person name="Alioto T."/>
            <person name="Alioto T."/>
            <person name="Gomez Garrido J."/>
        </authorList>
    </citation>
    <scope>NUCLEOTIDE SEQUENCE</scope>
</reference>
<evidence type="ECO:0000313" key="1">
    <source>
        <dbReference type="EMBL" id="CAH2224131.1"/>
    </source>
</evidence>
<gene>
    <name evidence="1" type="ORF">PECUL_23A005908</name>
</gene>
<evidence type="ECO:0000313" key="2">
    <source>
        <dbReference type="Proteomes" id="UP001295444"/>
    </source>
</evidence>